<dbReference type="EMBL" id="ML986590">
    <property type="protein sequence ID" value="KAF2267570.1"/>
    <property type="molecule type" value="Genomic_DNA"/>
</dbReference>
<evidence type="ECO:0000313" key="1">
    <source>
        <dbReference type="EMBL" id="KAF2267570.1"/>
    </source>
</evidence>
<dbReference type="InterPro" id="IPR034660">
    <property type="entry name" value="DinB/YfiT-like"/>
</dbReference>
<evidence type="ECO:0000313" key="2">
    <source>
        <dbReference type="Proteomes" id="UP000800093"/>
    </source>
</evidence>
<comment type="caution">
    <text evidence="1">The sequence shown here is derived from an EMBL/GenBank/DDBJ whole genome shotgun (WGS) entry which is preliminary data.</text>
</comment>
<organism evidence="1 2">
    <name type="scientific">Lojkania enalia</name>
    <dbReference type="NCBI Taxonomy" id="147567"/>
    <lineage>
        <taxon>Eukaryota</taxon>
        <taxon>Fungi</taxon>
        <taxon>Dikarya</taxon>
        <taxon>Ascomycota</taxon>
        <taxon>Pezizomycotina</taxon>
        <taxon>Dothideomycetes</taxon>
        <taxon>Pleosporomycetidae</taxon>
        <taxon>Pleosporales</taxon>
        <taxon>Pleosporales incertae sedis</taxon>
        <taxon>Lojkania</taxon>
    </lineage>
</organism>
<dbReference type="AlphaFoldDB" id="A0A9P4N2R1"/>
<dbReference type="SUPFAM" id="SSF109854">
    <property type="entry name" value="DinB/YfiT-like putative metalloenzymes"/>
    <property type="match status" value="1"/>
</dbReference>
<dbReference type="InterPro" id="IPR018531">
    <property type="entry name" value="DUF1993"/>
</dbReference>
<sequence length="105" mass="12478">MSKIKDTKKTFEELREKIEKLIKILEDVDPKVFEGKENNPVTFRIRSGKVVISMLEQEFLWYWAHPNFWFHVTTAYDILRMKGVELGKVDYLNGARFVKLKQVEA</sequence>
<evidence type="ECO:0008006" key="3">
    <source>
        <dbReference type="Google" id="ProtNLM"/>
    </source>
</evidence>
<dbReference type="Proteomes" id="UP000800093">
    <property type="component" value="Unassembled WGS sequence"/>
</dbReference>
<accession>A0A9P4N2R1</accession>
<keyword evidence="2" id="KW-1185">Reference proteome</keyword>
<protein>
    <recommendedName>
        <fullName evidence="3">DUF1993 domain-containing protein</fullName>
    </recommendedName>
</protein>
<dbReference type="Pfam" id="PF09351">
    <property type="entry name" value="DUF1993"/>
    <property type="match status" value="1"/>
</dbReference>
<gene>
    <name evidence="1" type="ORF">CC78DRAFT_530671</name>
</gene>
<name>A0A9P4N2R1_9PLEO</name>
<proteinExistence type="predicted"/>
<reference evidence="2" key="1">
    <citation type="journal article" date="2020" name="Stud. Mycol.">
        <title>101 Dothideomycetes genomes: A test case for predicting lifestyles and emergence of pathogens.</title>
        <authorList>
            <person name="Haridas S."/>
            <person name="Albert R."/>
            <person name="Binder M."/>
            <person name="Bloem J."/>
            <person name="LaButti K."/>
            <person name="Salamov A."/>
            <person name="Andreopoulos B."/>
            <person name="Baker S."/>
            <person name="Barry K."/>
            <person name="Bills G."/>
            <person name="Bluhm B."/>
            <person name="Cannon C."/>
            <person name="Castanera R."/>
            <person name="Culley D."/>
            <person name="Daum C."/>
            <person name="Ezra D."/>
            <person name="Gonzalez J."/>
            <person name="Henrissat B."/>
            <person name="Kuo A."/>
            <person name="Liang C."/>
            <person name="Lipzen A."/>
            <person name="Lutzoni F."/>
            <person name="Magnuson J."/>
            <person name="Mondo S."/>
            <person name="Nolan M."/>
            <person name="Ohm R."/>
            <person name="Pangilinan J."/>
            <person name="Park H.-J."/>
            <person name="Ramirez L."/>
            <person name="Alfaro M."/>
            <person name="Sun H."/>
            <person name="Tritt A."/>
            <person name="Yoshinaga Y."/>
            <person name="Zwiers L.-H."/>
            <person name="Turgeon B."/>
            <person name="Goodwin S."/>
            <person name="Spatafora J."/>
            <person name="Crous P."/>
            <person name="Grigoriev I."/>
        </authorList>
    </citation>
    <scope>NUCLEOTIDE SEQUENCE [LARGE SCALE GENOMIC DNA]</scope>
    <source>
        <strain evidence="2">CBS 304.66</strain>
    </source>
</reference>
<dbReference type="OrthoDB" id="3724345at2759"/>
<dbReference type="PANTHER" id="PTHR36922">
    <property type="entry name" value="BLL2446 PROTEIN"/>
    <property type="match status" value="1"/>
</dbReference>
<dbReference type="PANTHER" id="PTHR36922:SF1">
    <property type="entry name" value="DUF1993 DOMAIN-CONTAINING PROTEIN"/>
    <property type="match status" value="1"/>
</dbReference>
<dbReference type="Gene3D" id="1.20.120.450">
    <property type="entry name" value="dinb family like domain"/>
    <property type="match status" value="1"/>
</dbReference>